<reference evidence="5" key="2">
    <citation type="submission" date="2023-01" db="EMBL/GenBank/DDBJ databases">
        <authorList>
            <person name="Petersen C."/>
        </authorList>
    </citation>
    <scope>NUCLEOTIDE SEQUENCE</scope>
    <source>
        <strain evidence="5">IBT 17514</strain>
    </source>
</reference>
<dbReference type="SUPFAM" id="SSF51905">
    <property type="entry name" value="FAD/NAD(P)-binding domain"/>
    <property type="match status" value="1"/>
</dbReference>
<keyword evidence="6" id="KW-1185">Reference proteome</keyword>
<proteinExistence type="predicted"/>
<reference evidence="5" key="1">
    <citation type="journal article" date="2023" name="IMA Fungus">
        <title>Comparative genomic study of the Penicillium genus elucidates a diverse pangenome and 15 lateral gene transfer events.</title>
        <authorList>
            <person name="Petersen C."/>
            <person name="Sorensen T."/>
            <person name="Nielsen M.R."/>
            <person name="Sondergaard T.E."/>
            <person name="Sorensen J.L."/>
            <person name="Fitzpatrick D.A."/>
            <person name="Frisvad J.C."/>
            <person name="Nielsen K.L."/>
        </authorList>
    </citation>
    <scope>NUCLEOTIDE SEQUENCE</scope>
    <source>
        <strain evidence="5">IBT 17514</strain>
    </source>
</reference>
<evidence type="ECO:0000256" key="2">
    <source>
        <dbReference type="ARBA" id="ARBA00022827"/>
    </source>
</evidence>
<keyword evidence="1" id="KW-0285">Flavoprotein</keyword>
<dbReference type="InterPro" id="IPR036188">
    <property type="entry name" value="FAD/NAD-bd_sf"/>
</dbReference>
<accession>A0AAD6HWL2</accession>
<keyword evidence="2" id="KW-0274">FAD</keyword>
<gene>
    <name evidence="5" type="ORF">N7493_000580</name>
</gene>
<protein>
    <recommendedName>
        <fullName evidence="4">FAD-binding domain-containing protein</fullName>
    </recommendedName>
</protein>
<dbReference type="PANTHER" id="PTHR46720">
    <property type="entry name" value="HYDROXYLASE, PUTATIVE (AFU_ORTHOLOGUE AFUA_3G01460)-RELATED"/>
    <property type="match status" value="1"/>
</dbReference>
<evidence type="ECO:0000313" key="6">
    <source>
        <dbReference type="Proteomes" id="UP001215712"/>
    </source>
</evidence>
<dbReference type="AlphaFoldDB" id="A0AAD6HWL2"/>
<keyword evidence="3" id="KW-0560">Oxidoreductase</keyword>
<sequence>MTRKGKRQDLLRDFSGFNPTVTSLLELTTEILDVWGIFDLGEYPLSSFRKGRVCVIGDAAHATSPHHGSGAGFCIEDSAILATLLADQRVDSHDDLAMALEAFSSCRKERTQWLVRSSRLNGDVYQCQAPGIGNDPTKIEQHLLQEHTVINDVSVLHLCGQAMRH</sequence>
<name>A0AAD6HWL2_9EURO</name>
<dbReference type="PRINTS" id="PR00420">
    <property type="entry name" value="RNGMNOXGNASE"/>
</dbReference>
<dbReference type="Gene3D" id="3.50.50.60">
    <property type="entry name" value="FAD/NAD(P)-binding domain"/>
    <property type="match status" value="1"/>
</dbReference>
<evidence type="ECO:0000313" key="5">
    <source>
        <dbReference type="EMBL" id="KAJ5740708.1"/>
    </source>
</evidence>
<dbReference type="InterPro" id="IPR051104">
    <property type="entry name" value="FAD_monoxygenase"/>
</dbReference>
<dbReference type="PANTHER" id="PTHR46720:SF3">
    <property type="entry name" value="FAD-BINDING DOMAIN-CONTAINING PROTEIN-RELATED"/>
    <property type="match status" value="1"/>
</dbReference>
<dbReference type="GO" id="GO:0071949">
    <property type="term" value="F:FAD binding"/>
    <property type="evidence" value="ECO:0007669"/>
    <property type="project" value="InterPro"/>
</dbReference>
<organism evidence="5 6">
    <name type="scientific">Penicillium malachiteum</name>
    <dbReference type="NCBI Taxonomy" id="1324776"/>
    <lineage>
        <taxon>Eukaryota</taxon>
        <taxon>Fungi</taxon>
        <taxon>Dikarya</taxon>
        <taxon>Ascomycota</taxon>
        <taxon>Pezizomycotina</taxon>
        <taxon>Eurotiomycetes</taxon>
        <taxon>Eurotiomycetidae</taxon>
        <taxon>Eurotiales</taxon>
        <taxon>Aspergillaceae</taxon>
        <taxon>Penicillium</taxon>
    </lineage>
</organism>
<comment type="caution">
    <text evidence="5">The sequence shown here is derived from an EMBL/GenBank/DDBJ whole genome shotgun (WGS) entry which is preliminary data.</text>
</comment>
<evidence type="ECO:0000259" key="4">
    <source>
        <dbReference type="Pfam" id="PF01494"/>
    </source>
</evidence>
<dbReference type="Proteomes" id="UP001215712">
    <property type="component" value="Unassembled WGS sequence"/>
</dbReference>
<dbReference type="Pfam" id="PF01494">
    <property type="entry name" value="FAD_binding_3"/>
    <property type="match status" value="1"/>
</dbReference>
<feature type="domain" description="FAD-binding" evidence="4">
    <location>
        <begin position="37"/>
        <end position="90"/>
    </location>
</feature>
<dbReference type="GO" id="GO:0016491">
    <property type="term" value="F:oxidoreductase activity"/>
    <property type="evidence" value="ECO:0007669"/>
    <property type="project" value="UniProtKB-KW"/>
</dbReference>
<dbReference type="EMBL" id="JAQJAN010000001">
    <property type="protein sequence ID" value="KAJ5740708.1"/>
    <property type="molecule type" value="Genomic_DNA"/>
</dbReference>
<evidence type="ECO:0000256" key="1">
    <source>
        <dbReference type="ARBA" id="ARBA00022630"/>
    </source>
</evidence>
<evidence type="ECO:0000256" key="3">
    <source>
        <dbReference type="ARBA" id="ARBA00023002"/>
    </source>
</evidence>
<dbReference type="InterPro" id="IPR002938">
    <property type="entry name" value="FAD-bd"/>
</dbReference>
<dbReference type="GO" id="GO:0044550">
    <property type="term" value="P:secondary metabolite biosynthetic process"/>
    <property type="evidence" value="ECO:0007669"/>
    <property type="project" value="TreeGrafter"/>
</dbReference>